<evidence type="ECO:0000313" key="1">
    <source>
        <dbReference type="EMBL" id="QBF84576.1"/>
    </source>
</evidence>
<dbReference type="RefSeq" id="WP_130602823.1">
    <property type="nucleotide sequence ID" value="NZ_CP036200.1"/>
</dbReference>
<dbReference type="OrthoDB" id="5600793at2"/>
<accession>A0A411PM20</accession>
<organism evidence="1 2">
    <name type="scientific">Shewanella maritima</name>
    <dbReference type="NCBI Taxonomy" id="2520507"/>
    <lineage>
        <taxon>Bacteria</taxon>
        <taxon>Pseudomonadati</taxon>
        <taxon>Pseudomonadota</taxon>
        <taxon>Gammaproteobacteria</taxon>
        <taxon>Alteromonadales</taxon>
        <taxon>Shewanellaceae</taxon>
        <taxon>Shewanella</taxon>
    </lineage>
</organism>
<dbReference type="AlphaFoldDB" id="A0A411PM20"/>
<dbReference type="KEGG" id="smai:EXU30_19305"/>
<sequence length="71" mass="8284">MQFYFSCYVRYDDFLAYYQGAVNKVEVTDNAGRVLHINAKYFKPYLTRDGIRGHFCLQTDSNGNFISLTQV</sequence>
<dbReference type="InterPro" id="IPR021363">
    <property type="entry name" value="DUF2835"/>
</dbReference>
<dbReference type="EMBL" id="CP036200">
    <property type="protein sequence ID" value="QBF84576.1"/>
    <property type="molecule type" value="Genomic_DNA"/>
</dbReference>
<protein>
    <submittedName>
        <fullName evidence="1">DUF2835 family protein</fullName>
    </submittedName>
</protein>
<name>A0A411PM20_9GAMM</name>
<dbReference type="Proteomes" id="UP000291106">
    <property type="component" value="Chromosome"/>
</dbReference>
<keyword evidence="2" id="KW-1185">Reference proteome</keyword>
<reference evidence="1 2" key="1">
    <citation type="submission" date="2019-02" db="EMBL/GenBank/DDBJ databases">
        <title>Shewanella sp. D4-2 isolated from Dokdo Island.</title>
        <authorList>
            <person name="Baek K."/>
        </authorList>
    </citation>
    <scope>NUCLEOTIDE SEQUENCE [LARGE SCALE GENOMIC DNA]</scope>
    <source>
        <strain evidence="1 2">D4-2</strain>
    </source>
</reference>
<evidence type="ECO:0000313" key="2">
    <source>
        <dbReference type="Proteomes" id="UP000291106"/>
    </source>
</evidence>
<dbReference type="Pfam" id="PF11197">
    <property type="entry name" value="DUF2835"/>
    <property type="match status" value="1"/>
</dbReference>
<gene>
    <name evidence="1" type="ORF">EXU30_19305</name>
</gene>
<proteinExistence type="predicted"/>